<dbReference type="InterPro" id="IPR036770">
    <property type="entry name" value="Ankyrin_rpt-contain_sf"/>
</dbReference>
<feature type="region of interest" description="Disordered" evidence="4">
    <location>
        <begin position="1"/>
        <end position="33"/>
    </location>
</feature>
<evidence type="ECO:0000313" key="5">
    <source>
        <dbReference type="EMBL" id="GHE86165.1"/>
    </source>
</evidence>
<reference evidence="5" key="2">
    <citation type="submission" date="2020-09" db="EMBL/GenBank/DDBJ databases">
        <authorList>
            <person name="Sun Q."/>
            <person name="Ohkuma M."/>
        </authorList>
    </citation>
    <scope>NUCLEOTIDE SEQUENCE</scope>
    <source>
        <strain evidence="5">JCM 3302</strain>
    </source>
</reference>
<evidence type="ECO:0000256" key="1">
    <source>
        <dbReference type="ARBA" id="ARBA00022737"/>
    </source>
</evidence>
<dbReference type="PANTHER" id="PTHR24201:SF2">
    <property type="entry name" value="ANKYRIN REPEAT DOMAIN-CONTAINING PROTEIN 42"/>
    <property type="match status" value="1"/>
</dbReference>
<dbReference type="Proteomes" id="UP000641386">
    <property type="component" value="Unassembled WGS sequence"/>
</dbReference>
<dbReference type="InterPro" id="IPR002110">
    <property type="entry name" value="Ankyrin_rpt"/>
</dbReference>
<dbReference type="AlphaFoldDB" id="A0A919A5F3"/>
<feature type="repeat" description="ANK" evidence="3">
    <location>
        <begin position="88"/>
        <end position="120"/>
    </location>
</feature>
<evidence type="ECO:0000256" key="4">
    <source>
        <dbReference type="SAM" id="MobiDB-lite"/>
    </source>
</evidence>
<evidence type="ECO:0008006" key="7">
    <source>
        <dbReference type="Google" id="ProtNLM"/>
    </source>
</evidence>
<dbReference type="PANTHER" id="PTHR24201">
    <property type="entry name" value="ANK_REP_REGION DOMAIN-CONTAINING PROTEIN"/>
    <property type="match status" value="1"/>
</dbReference>
<keyword evidence="6" id="KW-1185">Reference proteome</keyword>
<organism evidence="5 6">
    <name type="scientific">Streptomyces spiralis</name>
    <dbReference type="NCBI Taxonomy" id="66376"/>
    <lineage>
        <taxon>Bacteria</taxon>
        <taxon>Bacillati</taxon>
        <taxon>Actinomycetota</taxon>
        <taxon>Actinomycetes</taxon>
        <taxon>Kitasatosporales</taxon>
        <taxon>Streptomycetaceae</taxon>
        <taxon>Streptomyces</taxon>
    </lineage>
</organism>
<evidence type="ECO:0000256" key="2">
    <source>
        <dbReference type="ARBA" id="ARBA00023043"/>
    </source>
</evidence>
<evidence type="ECO:0000313" key="6">
    <source>
        <dbReference type="Proteomes" id="UP000641386"/>
    </source>
</evidence>
<feature type="compositionally biased region" description="Basic residues" evidence="4">
    <location>
        <begin position="23"/>
        <end position="32"/>
    </location>
</feature>
<comment type="caution">
    <text evidence="5">The sequence shown here is derived from an EMBL/GenBank/DDBJ whole genome shotgun (WGS) entry which is preliminary data.</text>
</comment>
<protein>
    <recommendedName>
        <fullName evidence="7">Ankyrin repeat domain-containing protein</fullName>
    </recommendedName>
</protein>
<accession>A0A919A5F3</accession>
<evidence type="ECO:0000256" key="3">
    <source>
        <dbReference type="PROSITE-ProRule" id="PRU00023"/>
    </source>
</evidence>
<dbReference type="PROSITE" id="PS50088">
    <property type="entry name" value="ANK_REPEAT"/>
    <property type="match status" value="1"/>
</dbReference>
<gene>
    <name evidence="5" type="ORF">GCM10014715_48330</name>
</gene>
<proteinExistence type="predicted"/>
<dbReference type="SUPFAM" id="SSF48403">
    <property type="entry name" value="Ankyrin repeat"/>
    <property type="match status" value="1"/>
</dbReference>
<dbReference type="Gene3D" id="1.25.40.20">
    <property type="entry name" value="Ankyrin repeat-containing domain"/>
    <property type="match status" value="1"/>
</dbReference>
<keyword evidence="2 3" id="KW-0040">ANK repeat</keyword>
<dbReference type="SMART" id="SM00248">
    <property type="entry name" value="ANK"/>
    <property type="match status" value="4"/>
</dbReference>
<reference evidence="5" key="1">
    <citation type="journal article" date="2014" name="Int. J. Syst. Evol. Microbiol.">
        <title>Complete genome sequence of Corynebacterium casei LMG S-19264T (=DSM 44701T), isolated from a smear-ripened cheese.</title>
        <authorList>
            <consortium name="US DOE Joint Genome Institute (JGI-PGF)"/>
            <person name="Walter F."/>
            <person name="Albersmeier A."/>
            <person name="Kalinowski J."/>
            <person name="Ruckert C."/>
        </authorList>
    </citation>
    <scope>NUCLEOTIDE SEQUENCE</scope>
    <source>
        <strain evidence="5">JCM 3302</strain>
    </source>
</reference>
<dbReference type="EMBL" id="BNBC01000023">
    <property type="protein sequence ID" value="GHE86165.1"/>
    <property type="molecule type" value="Genomic_DNA"/>
</dbReference>
<name>A0A919A5F3_9ACTN</name>
<dbReference type="Pfam" id="PF12796">
    <property type="entry name" value="Ank_2"/>
    <property type="match status" value="2"/>
</dbReference>
<dbReference type="InterPro" id="IPR050776">
    <property type="entry name" value="Ank_Repeat/CDKN_Inhibitor"/>
</dbReference>
<dbReference type="PROSITE" id="PS50297">
    <property type="entry name" value="ANK_REP_REGION"/>
    <property type="match status" value="1"/>
</dbReference>
<keyword evidence="1" id="KW-0677">Repeat</keyword>
<sequence length="251" mass="26136">MSTGLTGQAIPAVYGPPPAACRRPARRGRPPRRAALPPVLTMWRSYIVTRKAPSAADLALLDAAHRGDAEAVRAALADGADLETRDTDGRTPLLRAALADHVAVAGVLVAAGADVNAQDSREDSPWLVTGVTGSVAMMRALLPGGPDVTLTNRFGGVSVIPASERGHVAYVRAVLAETAVDVDHVNRLGWTALLEAVILGDGGRTHQEVVEVLLAAGADPLLPDADGVTARTHAERRGFQRIAAVLREAEG</sequence>